<evidence type="ECO:0000313" key="12">
    <source>
        <dbReference type="EMBL" id="ASJ72436.1"/>
    </source>
</evidence>
<dbReference type="GO" id="GO:0003723">
    <property type="term" value="F:RNA binding"/>
    <property type="evidence" value="ECO:0007669"/>
    <property type="project" value="UniProtKB-KW"/>
</dbReference>
<evidence type="ECO:0000256" key="9">
    <source>
        <dbReference type="RuleBase" id="RU362028"/>
    </source>
</evidence>
<dbReference type="SUPFAM" id="SSF55120">
    <property type="entry name" value="Pseudouridine synthase"/>
    <property type="match status" value="1"/>
</dbReference>
<keyword evidence="5 8" id="KW-0694">RNA-binding</keyword>
<dbReference type="InterPro" id="IPR006145">
    <property type="entry name" value="PsdUridine_synth_RsuA/RluA"/>
</dbReference>
<keyword evidence="13" id="KW-1185">Reference proteome</keyword>
<dbReference type="AlphaFoldDB" id="A0A2Z2NM67"/>
<dbReference type="CDD" id="cd00165">
    <property type="entry name" value="S4"/>
    <property type="match status" value="1"/>
</dbReference>
<organism evidence="12 13">
    <name type="scientific">Granulosicoccus antarcticus IMCC3135</name>
    <dbReference type="NCBI Taxonomy" id="1192854"/>
    <lineage>
        <taxon>Bacteria</taxon>
        <taxon>Pseudomonadati</taxon>
        <taxon>Pseudomonadota</taxon>
        <taxon>Gammaproteobacteria</taxon>
        <taxon>Chromatiales</taxon>
        <taxon>Granulosicoccaceae</taxon>
        <taxon>Granulosicoccus</taxon>
    </lineage>
</organism>
<evidence type="ECO:0000256" key="3">
    <source>
        <dbReference type="ARBA" id="ARBA00010876"/>
    </source>
</evidence>
<dbReference type="Pfam" id="PF00849">
    <property type="entry name" value="PseudoU_synth_2"/>
    <property type="match status" value="1"/>
</dbReference>
<dbReference type="CDD" id="cd02869">
    <property type="entry name" value="PseudoU_synth_RluA_like"/>
    <property type="match status" value="1"/>
</dbReference>
<proteinExistence type="inferred from homology"/>
<accession>A0A2Z2NM67</accession>
<dbReference type="RefSeq" id="WP_088917747.1">
    <property type="nucleotide sequence ID" value="NZ_CP018632.1"/>
</dbReference>
<dbReference type="GO" id="GO:0160141">
    <property type="term" value="F:23S rRNA pseudouridine(955/2504/2580) synthase activity"/>
    <property type="evidence" value="ECO:0007669"/>
    <property type="project" value="UniProtKB-EC"/>
</dbReference>
<dbReference type="PANTHER" id="PTHR21600:SF92">
    <property type="entry name" value="RIBOSOMAL LARGE SUBUNIT PSEUDOURIDINE SYNTHASE C"/>
    <property type="match status" value="1"/>
</dbReference>
<gene>
    <name evidence="12" type="primary">rluC_1</name>
    <name evidence="12" type="ORF">IMCC3135_11730</name>
</gene>
<feature type="region of interest" description="Disordered" evidence="10">
    <location>
        <begin position="1"/>
        <end position="27"/>
    </location>
</feature>
<dbReference type="InterPro" id="IPR006225">
    <property type="entry name" value="PsdUridine_synth_RluC/D"/>
</dbReference>
<dbReference type="Pfam" id="PF01479">
    <property type="entry name" value="S4"/>
    <property type="match status" value="1"/>
</dbReference>
<dbReference type="PROSITE" id="PS50889">
    <property type="entry name" value="S4"/>
    <property type="match status" value="1"/>
</dbReference>
<evidence type="ECO:0000256" key="1">
    <source>
        <dbReference type="ARBA" id="ARBA00000381"/>
    </source>
</evidence>
<dbReference type="InterPro" id="IPR020103">
    <property type="entry name" value="PsdUridine_synth_cat_dom_sf"/>
</dbReference>
<dbReference type="KEGG" id="gai:IMCC3135_11730"/>
<evidence type="ECO:0000256" key="6">
    <source>
        <dbReference type="ARBA" id="ARBA00023235"/>
    </source>
</evidence>
<dbReference type="InterPro" id="IPR036986">
    <property type="entry name" value="S4_RNA-bd_sf"/>
</dbReference>
<dbReference type="InterPro" id="IPR002942">
    <property type="entry name" value="S4_RNA-bd"/>
</dbReference>
<dbReference type="PANTHER" id="PTHR21600">
    <property type="entry name" value="MITOCHONDRIAL RNA PSEUDOURIDINE SYNTHASE"/>
    <property type="match status" value="1"/>
</dbReference>
<dbReference type="EC" id="5.4.99.-" evidence="9"/>
<dbReference type="SUPFAM" id="SSF55174">
    <property type="entry name" value="Alpha-L RNA-binding motif"/>
    <property type="match status" value="1"/>
</dbReference>
<comment type="catalytic activity">
    <reaction evidence="1">
        <text>uridine(955/2504/2580) in 23S rRNA = pseudouridine(955/2504/2580) in 23S rRNA</text>
        <dbReference type="Rhea" id="RHEA:42528"/>
        <dbReference type="Rhea" id="RHEA-COMP:10099"/>
        <dbReference type="Rhea" id="RHEA-COMP:10100"/>
        <dbReference type="ChEBI" id="CHEBI:65314"/>
        <dbReference type="ChEBI" id="CHEBI:65315"/>
        <dbReference type="EC" id="5.4.99.24"/>
    </reaction>
</comment>
<comment type="similarity">
    <text evidence="3 9">Belongs to the pseudouridine synthase RluA family.</text>
</comment>
<dbReference type="InterPro" id="IPR006224">
    <property type="entry name" value="PsdUridine_synth_RluA-like_CS"/>
</dbReference>
<dbReference type="Proteomes" id="UP000250079">
    <property type="component" value="Chromosome"/>
</dbReference>
<evidence type="ECO:0000313" key="13">
    <source>
        <dbReference type="Proteomes" id="UP000250079"/>
    </source>
</evidence>
<comment type="function">
    <text evidence="2">Responsible for synthesis of pseudouridine from uracil at positions 955, 2504 and 2580 in 23S ribosomal RNA.</text>
</comment>
<dbReference type="NCBIfam" id="TIGR00005">
    <property type="entry name" value="rluA_subfam"/>
    <property type="match status" value="1"/>
</dbReference>
<evidence type="ECO:0000256" key="7">
    <source>
        <dbReference type="PIRSR" id="PIRSR606225-1"/>
    </source>
</evidence>
<evidence type="ECO:0000256" key="2">
    <source>
        <dbReference type="ARBA" id="ARBA00002876"/>
    </source>
</evidence>
<keyword evidence="4" id="KW-0698">rRNA processing</keyword>
<dbReference type="Gene3D" id="3.30.2350.10">
    <property type="entry name" value="Pseudouridine synthase"/>
    <property type="match status" value="1"/>
</dbReference>
<dbReference type="EMBL" id="CP018632">
    <property type="protein sequence ID" value="ASJ72436.1"/>
    <property type="molecule type" value="Genomic_DNA"/>
</dbReference>
<evidence type="ECO:0000259" key="11">
    <source>
        <dbReference type="SMART" id="SM00363"/>
    </source>
</evidence>
<sequence length="324" mass="36469">MTEDKQTDASAQFPLSKSRHESVTEDEDGQRIDNFLIKRCGGVPRSHLYQLIRKGDVRVDGKRIKQTRKLVAGEKVRIPPIRLQVSEVVKVPDKLARAAGRAVIFDHPDFLVVNKPPGIAVHGGSGLAFGFIDALRQQLDQPKLELAHRLDRATSGCLLIGRSLKANRKLQNLFRQRTVTKRYLALVDGVWPAGVELVDAPLLKNVEHAGERRVTVDSTGQHALTYFRERQRFSQATLMDVELDTGRTHQIRVHAKHMGHAVVGDERYGDNNRNTRFRQSGLDRLYLHSSELAFDWGAEHIHVTAPVDAAWEKALVSLESAIRR</sequence>
<comment type="catalytic activity">
    <reaction evidence="9">
        <text>a uridine in RNA = a pseudouridine in RNA</text>
        <dbReference type="Rhea" id="RHEA:48348"/>
        <dbReference type="Rhea" id="RHEA-COMP:12068"/>
        <dbReference type="Rhea" id="RHEA-COMP:12069"/>
        <dbReference type="ChEBI" id="CHEBI:65314"/>
        <dbReference type="ChEBI" id="CHEBI:65315"/>
    </reaction>
</comment>
<protein>
    <recommendedName>
        <fullName evidence="9">Pseudouridine synthase</fullName>
        <ecNumber evidence="9">5.4.99.-</ecNumber>
    </recommendedName>
</protein>
<dbReference type="Gene3D" id="3.10.290.10">
    <property type="entry name" value="RNA-binding S4 domain"/>
    <property type="match status" value="1"/>
</dbReference>
<evidence type="ECO:0000256" key="10">
    <source>
        <dbReference type="SAM" id="MobiDB-lite"/>
    </source>
</evidence>
<name>A0A2Z2NM67_9GAMM</name>
<evidence type="ECO:0000256" key="5">
    <source>
        <dbReference type="ARBA" id="ARBA00022884"/>
    </source>
</evidence>
<dbReference type="OrthoDB" id="9807829at2"/>
<evidence type="ECO:0000256" key="4">
    <source>
        <dbReference type="ARBA" id="ARBA00022552"/>
    </source>
</evidence>
<evidence type="ECO:0000256" key="8">
    <source>
        <dbReference type="PROSITE-ProRule" id="PRU00182"/>
    </source>
</evidence>
<keyword evidence="6 9" id="KW-0413">Isomerase</keyword>
<dbReference type="InterPro" id="IPR050188">
    <property type="entry name" value="RluA_PseudoU_synthase"/>
</dbReference>
<dbReference type="SMART" id="SM00363">
    <property type="entry name" value="S4"/>
    <property type="match status" value="1"/>
</dbReference>
<feature type="domain" description="RNA-binding S4" evidence="11">
    <location>
        <begin position="30"/>
        <end position="101"/>
    </location>
</feature>
<dbReference type="GO" id="GO:0000455">
    <property type="term" value="P:enzyme-directed rRNA pseudouridine synthesis"/>
    <property type="evidence" value="ECO:0007669"/>
    <property type="project" value="TreeGrafter"/>
</dbReference>
<dbReference type="PROSITE" id="PS01129">
    <property type="entry name" value="PSI_RLU"/>
    <property type="match status" value="1"/>
</dbReference>
<reference evidence="12 13" key="1">
    <citation type="submission" date="2016-12" db="EMBL/GenBank/DDBJ databases">
        <authorList>
            <person name="Song W.-J."/>
            <person name="Kurnit D.M."/>
        </authorList>
    </citation>
    <scope>NUCLEOTIDE SEQUENCE [LARGE SCALE GENOMIC DNA]</scope>
    <source>
        <strain evidence="12 13">IMCC3135</strain>
    </source>
</reference>
<feature type="active site" evidence="7">
    <location>
        <position position="151"/>
    </location>
</feature>